<keyword evidence="1" id="KW-0238">DNA-binding</keyword>
<gene>
    <name evidence="4" type="ordered locus">pRL120583</name>
</gene>
<dbReference type="Proteomes" id="UP000006575">
    <property type="component" value="Plasmid pRL12"/>
</dbReference>
<dbReference type="EMBL" id="AM236086">
    <property type="protein sequence ID" value="CAK12293.1"/>
    <property type="molecule type" value="Genomic_DNA"/>
</dbReference>
<accession>Q1M3N1</accession>
<dbReference type="EnsemblBacteria" id="CAK12293">
    <property type="protein sequence ID" value="CAK12293"/>
    <property type="gene ID" value="pRL120583"/>
</dbReference>
<evidence type="ECO:0000313" key="5">
    <source>
        <dbReference type="Proteomes" id="UP000006575"/>
    </source>
</evidence>
<evidence type="ECO:0000259" key="3">
    <source>
        <dbReference type="Pfam" id="PF00440"/>
    </source>
</evidence>
<sequence length="185" mass="20362">MLIITRHRGDGAADTTRDPDGSRGDPRFLPLAHSVFWGSMAYTPIGERPRDDPALPSYPLRCVVSDHTTQSRRESASDRTSGAADGARGGIGAFVPRTMIPRGRSGTEVDMWRQRILDVAEQHFRHIGFQKTTVADIAKCLKMSSANVYRFPLQDGDKCLNISHFQTADIRKASPAARPPMSLVS</sequence>
<feature type="domain" description="HTH tetR-type" evidence="3">
    <location>
        <begin position="116"/>
        <end position="150"/>
    </location>
</feature>
<dbReference type="InterPro" id="IPR009057">
    <property type="entry name" value="Homeodomain-like_sf"/>
</dbReference>
<feature type="region of interest" description="Disordered" evidence="2">
    <location>
        <begin position="66"/>
        <end position="99"/>
    </location>
</feature>
<name>Q1M3N1_RHIJ3</name>
<keyword evidence="5" id="KW-1185">Reference proteome</keyword>
<dbReference type="KEGG" id="rle:pRL120583"/>
<evidence type="ECO:0000256" key="2">
    <source>
        <dbReference type="SAM" id="MobiDB-lite"/>
    </source>
</evidence>
<dbReference type="Gene3D" id="1.10.10.60">
    <property type="entry name" value="Homeodomain-like"/>
    <property type="match status" value="1"/>
</dbReference>
<dbReference type="AlphaFoldDB" id="Q1M3N1"/>
<protein>
    <submittedName>
        <fullName evidence="4">TetR family transcriptional regulator</fullName>
    </submittedName>
</protein>
<dbReference type="InterPro" id="IPR001647">
    <property type="entry name" value="HTH_TetR"/>
</dbReference>
<evidence type="ECO:0000256" key="1">
    <source>
        <dbReference type="ARBA" id="ARBA00023125"/>
    </source>
</evidence>
<dbReference type="eggNOG" id="COG1309">
    <property type="taxonomic scope" value="Bacteria"/>
</dbReference>
<reference evidence="4 5" key="1">
    <citation type="journal article" date="2006" name="Genome Biol.">
        <title>The genome of Rhizobium leguminosarum has recognizable core and accessory components.</title>
        <authorList>
            <person name="Young J.W."/>
            <person name="Crossman L.C."/>
            <person name="Johnston A.W.B."/>
            <person name="Thomson N.R."/>
            <person name="Ghazoui Z.F."/>
            <person name="Hull K.H."/>
            <person name="Wexler M."/>
            <person name="Curson A.R.J."/>
            <person name="Todd J.D."/>
            <person name="Poole P.S."/>
            <person name="Mauchline T.H."/>
            <person name="East A.K."/>
            <person name="Quail M.A."/>
            <person name="Churcher C."/>
            <person name="Arrowsmith C."/>
            <person name="Cherevach A."/>
            <person name="Chillingworth T."/>
            <person name="Clarke K."/>
            <person name="Cronin A."/>
            <person name="Davis P."/>
            <person name="Fraser A."/>
            <person name="Hance Z."/>
            <person name="Hauser H."/>
            <person name="Jagels K."/>
            <person name="Moule S."/>
            <person name="Mungall K."/>
            <person name="Norbertczak H."/>
            <person name="Rabbinowitsch E."/>
            <person name="Sanders M."/>
            <person name="Simmonds M."/>
            <person name="Whitehead S."/>
            <person name="Parkhill J."/>
        </authorList>
    </citation>
    <scope>NUCLEOTIDE SEQUENCE [LARGE SCALE GENOMIC DNA]</scope>
    <source>
        <strain evidence="5">DSM 114642 / LMG 32736 / 3841</strain>
    </source>
</reference>
<proteinExistence type="predicted"/>
<dbReference type="HOGENOM" id="CLU_1460175_0_0_5"/>
<organism evidence="4 5">
    <name type="scientific">Rhizobium johnstonii (strain DSM 114642 / LMG 32736 / 3841)</name>
    <name type="common">Rhizobium leguminosarum bv. viciae</name>
    <dbReference type="NCBI Taxonomy" id="216596"/>
    <lineage>
        <taxon>Bacteria</taxon>
        <taxon>Pseudomonadati</taxon>
        <taxon>Pseudomonadota</taxon>
        <taxon>Alphaproteobacteria</taxon>
        <taxon>Hyphomicrobiales</taxon>
        <taxon>Rhizobiaceae</taxon>
        <taxon>Rhizobium/Agrobacterium group</taxon>
        <taxon>Rhizobium</taxon>
        <taxon>Rhizobium johnstonii</taxon>
    </lineage>
</organism>
<geneLocation type="plasmid" evidence="5">
    <name>pRL12</name>
</geneLocation>
<dbReference type="Pfam" id="PF00440">
    <property type="entry name" value="TetR_N"/>
    <property type="match status" value="1"/>
</dbReference>
<feature type="region of interest" description="Disordered" evidence="2">
    <location>
        <begin position="1"/>
        <end position="25"/>
    </location>
</feature>
<dbReference type="SUPFAM" id="SSF46689">
    <property type="entry name" value="Homeodomain-like"/>
    <property type="match status" value="1"/>
</dbReference>
<dbReference type="GO" id="GO:0003677">
    <property type="term" value="F:DNA binding"/>
    <property type="evidence" value="ECO:0007669"/>
    <property type="project" value="UniProtKB-KW"/>
</dbReference>
<feature type="compositionally biased region" description="Basic and acidic residues" evidence="2">
    <location>
        <begin position="7"/>
        <end position="25"/>
    </location>
</feature>
<evidence type="ECO:0000313" key="4">
    <source>
        <dbReference type="EMBL" id="CAK12293.1"/>
    </source>
</evidence>